<dbReference type="InterPro" id="IPR000203">
    <property type="entry name" value="GPS"/>
</dbReference>
<accession>A0A669CQM9</accession>
<reference evidence="20" key="3">
    <citation type="submission" date="2025-09" db="UniProtKB">
        <authorList>
            <consortium name="Ensembl"/>
        </authorList>
    </citation>
    <scope>IDENTIFICATION</scope>
</reference>
<dbReference type="InterPro" id="IPR000483">
    <property type="entry name" value="Cys-rich_flank_reg_C"/>
</dbReference>
<dbReference type="Ensembl" id="ENSONIT00000062035.1">
    <property type="protein sequence ID" value="ENSONIP00000050310.1"/>
    <property type="gene ID" value="ENSONIG00000017694.2"/>
</dbReference>
<protein>
    <submittedName>
        <fullName evidence="20">Polycystic kidney disease 1a</fullName>
    </submittedName>
</protein>
<keyword evidence="9 15" id="KW-1133">Transmembrane helix</keyword>
<feature type="transmembrane region" description="Helical" evidence="15">
    <location>
        <begin position="3496"/>
        <end position="3518"/>
    </location>
</feature>
<dbReference type="InterPro" id="IPR002859">
    <property type="entry name" value="PKD/REJ-like"/>
</dbReference>
<feature type="region of interest" description="Disordered" evidence="14">
    <location>
        <begin position="3607"/>
        <end position="3626"/>
    </location>
</feature>
<dbReference type="Gene3D" id="2.60.60.20">
    <property type="entry name" value="PLAT/LH2 domain"/>
    <property type="match status" value="1"/>
</dbReference>
<dbReference type="InterPro" id="IPR002889">
    <property type="entry name" value="WSC_carb-bd"/>
</dbReference>
<dbReference type="SUPFAM" id="SSF49723">
    <property type="entry name" value="Lipase/lipooxygenase domain (PLAT/LH2 domain)"/>
    <property type="match status" value="1"/>
</dbReference>
<dbReference type="InterPro" id="IPR013783">
    <property type="entry name" value="Ig-like_fold"/>
</dbReference>
<feature type="domain" description="PKD" evidence="16">
    <location>
        <begin position="695"/>
        <end position="768"/>
    </location>
</feature>
<dbReference type="NCBIfam" id="TIGR00864">
    <property type="entry name" value="PCC"/>
    <property type="match status" value="1"/>
</dbReference>
<dbReference type="Pfam" id="PF00801">
    <property type="entry name" value="PKD"/>
    <property type="match status" value="10"/>
</dbReference>
<feature type="transmembrane region" description="Helical" evidence="15">
    <location>
        <begin position="3386"/>
        <end position="3406"/>
    </location>
</feature>
<feature type="domain" description="PKD" evidence="16">
    <location>
        <begin position="607"/>
        <end position="677"/>
    </location>
</feature>
<evidence type="ECO:0000259" key="19">
    <source>
        <dbReference type="PROSITE" id="PS51212"/>
    </source>
</evidence>
<dbReference type="SMART" id="SM00321">
    <property type="entry name" value="WSC"/>
    <property type="match status" value="1"/>
</dbReference>
<dbReference type="Gene3D" id="2.60.40.10">
    <property type="entry name" value="Immunoglobulins"/>
    <property type="match status" value="7"/>
</dbReference>
<feature type="transmembrane region" description="Helical" evidence="15">
    <location>
        <begin position="2676"/>
        <end position="2696"/>
    </location>
</feature>
<comment type="subcellular location">
    <subcellularLocation>
        <location evidence="2">Cell membrane</location>
        <topology evidence="2">Multi-pass membrane protein</topology>
    </subcellularLocation>
    <subcellularLocation>
        <location evidence="1">Cell projection</location>
        <location evidence="1">Cilium</location>
    </subcellularLocation>
</comment>
<keyword evidence="8" id="KW-0677">Repeat</keyword>
<keyword evidence="5" id="KW-0433">Leucine-rich repeat</keyword>
<evidence type="ECO:0000259" key="17">
    <source>
        <dbReference type="PROSITE" id="PS50095"/>
    </source>
</evidence>
<dbReference type="InterPro" id="IPR013122">
    <property type="entry name" value="PKD1_2_channel"/>
</dbReference>
<feature type="transmembrane region" description="Helical" evidence="15">
    <location>
        <begin position="3426"/>
        <end position="3444"/>
    </location>
</feature>
<feature type="transmembrane region" description="Helical" evidence="15">
    <location>
        <begin position="3202"/>
        <end position="3218"/>
    </location>
</feature>
<feature type="domain" description="PKD" evidence="16">
    <location>
        <begin position="790"/>
        <end position="835"/>
    </location>
</feature>
<gene>
    <name evidence="20" type="primary">pkd1a</name>
</gene>
<evidence type="ECO:0000256" key="9">
    <source>
        <dbReference type="ARBA" id="ARBA00022989"/>
    </source>
</evidence>
<keyword evidence="10" id="KW-0969">Cilium</keyword>
<evidence type="ECO:0000256" key="1">
    <source>
        <dbReference type="ARBA" id="ARBA00004138"/>
    </source>
</evidence>
<dbReference type="PANTHER" id="PTHR46730">
    <property type="entry name" value="POLYCYSTIN-1"/>
    <property type="match status" value="1"/>
</dbReference>
<dbReference type="Pfam" id="PF02010">
    <property type="entry name" value="REJ"/>
    <property type="match status" value="1"/>
</dbReference>
<evidence type="ECO:0000313" key="20">
    <source>
        <dbReference type="Ensembl" id="ENSONIP00000050310.1"/>
    </source>
</evidence>
<feature type="region of interest" description="Disordered" evidence="14">
    <location>
        <begin position="3670"/>
        <end position="3734"/>
    </location>
</feature>
<dbReference type="SMART" id="SM00308">
    <property type="entry name" value="LH2"/>
    <property type="match status" value="1"/>
</dbReference>
<dbReference type="PROSITE" id="PS51111">
    <property type="entry name" value="REJ"/>
    <property type="match status" value="1"/>
</dbReference>
<evidence type="ECO:0000256" key="13">
    <source>
        <dbReference type="PROSITE-ProRule" id="PRU00152"/>
    </source>
</evidence>
<feature type="transmembrane region" description="Helical" evidence="15">
    <location>
        <begin position="3530"/>
        <end position="3550"/>
    </location>
</feature>
<keyword evidence="4" id="KW-1003">Cell membrane</keyword>
<feature type="domain" description="PKD" evidence="16">
    <location>
        <begin position="863"/>
        <end position="925"/>
    </location>
</feature>
<dbReference type="GO" id="GO:0005929">
    <property type="term" value="C:cilium"/>
    <property type="evidence" value="ECO:0007669"/>
    <property type="project" value="UniProtKB-SubCell"/>
</dbReference>
<evidence type="ECO:0000256" key="2">
    <source>
        <dbReference type="ARBA" id="ARBA00004651"/>
    </source>
</evidence>
<sequence length="3750" mass="418167">HSSLQTQGSSFLIFLQAACLYDLSSNPFECDCKLFRFVSCLQQKGVQVRRSNELRCRHPLDLQDRPLLSVRLPTCDMKTNTGLYAACLEDKNSGGLGRSELVIFSYSTFRNLTREQCHSVCFNESHRYGGLGEKHECLCSKNSDPNYISTSQCSAACTNPDVMKVCVKIIALSDSVYNLWCSVMSVIFSLNNTKLLVLGCGGPACAPVALCVSTDTKSSDPSSCPRLQQWCPFQGRCLPLSSPCPPSSCPNCTHVQHLTAGTFRPRYILQDEVVFTLPAGSALHVLVRGFLKDQLEDILVSRGDVIALQHDAGPSSLLHCQSSPQSPWRQPVLGLKRSDWFWINNTRLPAGWLEEMVTSVEPSYSVSASCPLRVVAPLGLTILHPPVQNGTLYMQSDDTRLLLRVQSCEPTTVSWRGSNHSATFQFECPLDFLSNPALCQLGPNPGSGVLDLSLKMEEHKDPVQVELEAHNNVIEASLKVIVHLEKPLRGLVVQPHPARRVLMESVVSYTASVLEGSNPTFKWTVDDKPYFTYYNTVLNVIYQNAAVYKLTVTALNHVSTLTDHFNVTVDRLQPMVNLTVRGVPNVVPQGSTQTLTASVLMDMSVSATFRWSFGDGGYKEFEYKPPYSSSLFCQDSPNQVLLSNNITYIYSQPGIYTALVSVSNRYENITKSINMSVYSILTHVNIQTEPALLLAGKSAFFEAHPLPTPYGIHYEWHFGDGSVTQMGRRVPHTFTDSGNFTVCVSVNNTISSNSACAEMFVYKEIEDLTAKSTSPTELHSPTKVWAHLRSGNNITWTFSMGDGKIYTQSEPNVSHTYAKDGNYTVNVTAMNAVSSGWTILPVQVFVFQVIRMEPSGCVREQTTVNFQAWVSGNASAHLYEWSFGDGSPTETHRGNPRVSHTYLASGNYHLSLLLSTGANKTTKANFFTWVCVQPALKNISLTPEISHYAVGEEIQFWVRAEPQFNYSYQWDFGREEDPVLIHGSGSMVTAFKNPGLYMVTVNVFNNISSSNASAVIEVLMPIGPIVIQHNGTKYNNLTLGAPYTFISSSLASNVTYTWNFGDGNEVTGQNVLHTYNISGKYNITLKAANTVSQNYTTLTVIVIAPISGLRVNASLVKVPLNASVTFEAQMEEGDRSSVRYSWILCDHCTSIPGTYTMYYTFRSVGTFNIIVTAENDVGTAQANIFLFVQRELEGLQILAEETGGEGSIRLDGCCFSTNRGLQLQAGLKEGTNMTFTWNIIREQDPDSSFNKTGKTVQLNFPKPGPCIILLWAANLLGQLSVNRTIRFLEPAGDVHLQISKNPVAVNVSVNLTVLTTEGSDLQFRWSVDGNALQGNIPWKTHTFNTIGEKQVTVEVFNEVGSRTVSKLVSVQEVISGLNFSVTNGTQDSYIATGDSIFLQGKVVTGTNVTWTWLLDGKTETGKKTSVIFQEPKIANVTLNATNGVSSQVFSKEFFVQEKIDKLDFKASKNFVAVNEEVDFIISMAAGSDVELILSISGDATVYAKPNEIYSHVFNRVGTYNANLTAHNQVISKRINLHVEVMELVRGLSIEGISDAIAVGENKMFVAKILAGSSVSYLWTFDLHHHKSTHIGKEVNSAYYTPEEPGNLTIHLKVFNNLQGQEVTKWILVQNVLKSAVLNAVPRDTLINKTVKFRAYILPVSNPVVCLWHFGDGSASVRTNTTTVGYEYRHKGHYLVQVNCSNMVSWVLAQVEVNISVLECEEPEVHVVQAPRLSIWRSQPALVEANVDLKGCIRYGAQYLWQIFSGSSCDSEIMKDQSVTLGATIRLAVEVDMRRLQLSLPKMALAAGNYTLVFSLSYEGVPLRKAACLHLSIVSTRLVPIIEGGTYRVWSRTQDLQLSAEKSYDPNMDQSRQSLLHYHWECQNTSKHCSTLNFGLGSSGPVLGISGSELEAEVEYTFKLTISKDGLAPESTTQTVLVQSGHIPIVYLECVSCKAQSIYEVSQNSYVYLRGTCTNCHGRWSAMTLKNETLVLDSSSTTTGSDGMNLVLRQGVLRHNDSYVFTLHVTDSSLNGEGAASITLHHNKAPAGGECHLRAGGEAGVAYADLDGEGRRIRTLLDRVHFNCSGYSDLGDSETTLLYSLLVTRCKEEYCEDFCVYKGSSPEHSAFLPPGFSIAQHHVYVYITVEDHQGAAIMPLNKTIEVVLPDPPPEYSSLPHWLSNLTDSKLKKLLEQGDSQRVRELSLALITVLNEYEQTSRSSRVSRDERNYRVRVRSNITRALTALDLTTVSDIQQTSAALAQCTAVSREFICEECQNSTLNKLESMLDILQTDTKQGVVTPTEIADNILNIMGDLIHQVSQSYGNAVLDTLEPHPLRVAAKAYSLSSVLMLILMHGRVLNEEPLVLRGAEIAATGKLADPQSLLCYHGNNSPECQLFSIPRAFNKRLGRAAAGKSIMQLLFQVESNPFPFNYVANYTISTEVASMEFRTENGTQIPISGLDDSLAITVAINNSSIGEVGSEGSGTGGVPTAGAVNISHCDSVIVRVSAGNGNRQAGLFVQLNFTIQGEHSHLSQTLEPFITAYLHSHEQPNEFNCTDRKRITLNMTRGQDLDHRDYTFFLSPETYDTTLDYFINVSTPCSSDSLPVDVRLEVGVFASLCQYFSESEKQWRTDGMVPLAETNSSRAVCRTKHLTSFAAGLFVPTNAISFKVPERSGAPSLVVLLVCLLGLICYVVAAAILHKLDQLDLRRAGVVPLCGRDGLFKYEVQVKTGWNQGAGTTAHVGISLYGREGRSGHRHLDSRGAFARNALDIFHIATDTSLGNVWKIRIWHDNKGLSPAWKLQYVLVKDLQTGSSYYFLVEDWLSVDNERTHGQVDMEVEASEEAVLLQLPRLLRYELQRALCESHLWVSLWERPTRSPFTRLQRATCCALLLQLFLLANTLWYSIVVDKRYGSSSLNGETVAAGVVTCLIVYPFYLLVFTLFRMSRSKVTQTLPNVIYDQAFLSFKVEIDDFLDNSMAGSSFLFFNGEVKSVTKTRGLKVRFGKDYTFTFSVSHCLLTDEDLIKHILADGQNFFPQADESEMADLLFISKFSVPDDLYLFCLWHLIFLFTVVTDVCRPRRFPPWCGRAAMWGSWAGIALANGVSVWAGYGFSQNVAMMWLISCFASFFCSFLLLEPIKVLCEAVYYALCVRRLRPEDQDVLVEFPRVERVVQRVPRVRPPQGFALSQARHQARKVHMLHTMLKNFLVYMFFLLVVLLLNYSDSAKDTHSLRLRTQLQRALHTPEYHNISRVWRLGQMGVYNSRDVVHQLNRSLEEASSSLKQLQQLHWLDSRTRAVFVEFSLYNVNTNLLAVFSFLFEFPVSERAQSSFDLIVITLWPITGLDLQLLLMIILLALVLYFLVRGILGFLREGYRYLLSAWRLLGICKLSLAASVFGIHLCRCIIAKQQWTSYLKHPRDTFTDFYPLAKQTQMYTVMSASLLFILVLKASHQLRFLREWAVFGRALRRSVWELLGAALALLLLVLAYSHTGHLLFHSVLDGYSNVISASLSLLGSGWCGLLSWRPAWIITGPSTFSALLFHISFAIFRLVLLWLVTSVLLRNYRRARAELYRPAVDLQDYEMVELFLRRLKMWMGLSRAKEFRHKVRFEGMELPPSRSSSTSDCKSLSPGIERAETEASLRRLLPTLDALLQQLDRVNTTTEDLYHIECKLERAQRKRRRRGRERERDDGVQGGRSEGGQRGEGEAWKEQKRGKEKNKGSRKGKKVDKSELPKECGSSAHRYTHMQVYTCVEITL</sequence>
<feature type="compositionally biased region" description="Polar residues" evidence="14">
    <location>
        <begin position="3611"/>
        <end position="3620"/>
    </location>
</feature>
<feature type="domain" description="PKD" evidence="16">
    <location>
        <begin position="1044"/>
        <end position="1109"/>
    </location>
</feature>
<dbReference type="SMART" id="SM00303">
    <property type="entry name" value="GPS"/>
    <property type="match status" value="1"/>
</dbReference>
<keyword evidence="21" id="KW-1185">Reference proteome</keyword>
<evidence type="ECO:0000259" key="16">
    <source>
        <dbReference type="PROSITE" id="PS50093"/>
    </source>
</evidence>
<evidence type="ECO:0000313" key="21">
    <source>
        <dbReference type="Proteomes" id="UP000005207"/>
    </source>
</evidence>
<feature type="transmembrane region" description="Helical" evidence="15">
    <location>
        <begin position="3113"/>
        <end position="3131"/>
    </location>
</feature>
<dbReference type="FunFam" id="2.60.60.20:FF:000012">
    <property type="entry name" value="polycystin-1 isoform X2"/>
    <property type="match status" value="1"/>
</dbReference>
<keyword evidence="6 15" id="KW-0812">Transmembrane</keyword>
<feature type="transmembrane region" description="Helical" evidence="15">
    <location>
        <begin position="2882"/>
        <end position="2902"/>
    </location>
</feature>
<dbReference type="SMART" id="SM00082">
    <property type="entry name" value="LRRCT"/>
    <property type="match status" value="1"/>
</dbReference>
<feature type="transmembrane region" description="Helical" evidence="15">
    <location>
        <begin position="2917"/>
        <end position="2939"/>
    </location>
</feature>
<dbReference type="CDD" id="cd00146">
    <property type="entry name" value="PKD"/>
    <property type="match status" value="9"/>
</dbReference>
<dbReference type="InterPro" id="IPR000434">
    <property type="entry name" value="PC1"/>
</dbReference>
<keyword evidence="11 15" id="KW-0472">Membrane</keyword>
<feature type="domain" description="PKD" evidence="16">
    <location>
        <begin position="961"/>
        <end position="1025"/>
    </location>
</feature>
<feature type="transmembrane region" description="Helical" evidence="15">
    <location>
        <begin position="3343"/>
        <end position="3365"/>
    </location>
</feature>
<dbReference type="GO" id="GO:0005261">
    <property type="term" value="F:monoatomic cation channel activity"/>
    <property type="evidence" value="ECO:0007669"/>
    <property type="project" value="TreeGrafter"/>
</dbReference>
<reference evidence="21" key="1">
    <citation type="submission" date="2012-01" db="EMBL/GenBank/DDBJ databases">
        <title>The Genome Sequence of Oreochromis niloticus (Nile Tilapia).</title>
        <authorList>
            <consortium name="Broad Institute Genome Assembly Team"/>
            <consortium name="Broad Institute Sequencing Platform"/>
            <person name="Di Palma F."/>
            <person name="Johnson J."/>
            <person name="Lander E.S."/>
            <person name="Lindblad-Toh K."/>
        </authorList>
    </citation>
    <scope>NUCLEOTIDE SEQUENCE [LARGE SCALE GENOMIC DNA]</scope>
</reference>
<feature type="transmembrane region" description="Helical" evidence="15">
    <location>
        <begin position="3054"/>
        <end position="3073"/>
    </location>
</feature>
<evidence type="ECO:0000256" key="14">
    <source>
        <dbReference type="SAM" id="MobiDB-lite"/>
    </source>
</evidence>
<evidence type="ECO:0000256" key="15">
    <source>
        <dbReference type="SAM" id="Phobius"/>
    </source>
</evidence>
<name>A0A669CQM9_ORENI</name>
<feature type="domain" description="WSC" evidence="19">
    <location>
        <begin position="81"/>
        <end position="178"/>
    </location>
</feature>
<evidence type="ECO:0000256" key="3">
    <source>
        <dbReference type="ARBA" id="ARBA00007200"/>
    </source>
</evidence>
<dbReference type="InterPro" id="IPR014010">
    <property type="entry name" value="REJ_dom"/>
</dbReference>
<dbReference type="Pfam" id="PF01477">
    <property type="entry name" value="PLAT"/>
    <property type="match status" value="1"/>
</dbReference>
<dbReference type="InterPro" id="IPR022409">
    <property type="entry name" value="PKD/Chitinase_dom"/>
</dbReference>
<proteinExistence type="inferred from homology"/>
<dbReference type="GO" id="GO:0005886">
    <property type="term" value="C:plasma membrane"/>
    <property type="evidence" value="ECO:0007669"/>
    <property type="project" value="UniProtKB-SubCell"/>
</dbReference>
<dbReference type="InterPro" id="IPR046791">
    <property type="entry name" value="Polycystin_dom"/>
</dbReference>
<feature type="transmembrane region" description="Helical" evidence="15">
    <location>
        <begin position="3085"/>
        <end position="3106"/>
    </location>
</feature>
<evidence type="ECO:0000256" key="4">
    <source>
        <dbReference type="ARBA" id="ARBA00022475"/>
    </source>
</evidence>
<feature type="domain" description="PKD" evidence="16">
    <location>
        <begin position="1318"/>
        <end position="1377"/>
    </location>
</feature>
<dbReference type="PANTHER" id="PTHR46730:SF3">
    <property type="entry name" value="POLYCYSTIN-1"/>
    <property type="match status" value="1"/>
</dbReference>
<feature type="domain" description="PLAT" evidence="17">
    <location>
        <begin position="2719"/>
        <end position="2834"/>
    </location>
</feature>
<dbReference type="GeneTree" id="ENSGT00940000167012"/>
<dbReference type="Pfam" id="PF08016">
    <property type="entry name" value="PKD_channel"/>
    <property type="match status" value="1"/>
</dbReference>
<dbReference type="InterPro" id="IPR000601">
    <property type="entry name" value="PKD_dom"/>
</dbReference>
<feature type="domain" description="PKD" evidence="16">
    <location>
        <begin position="1661"/>
        <end position="1716"/>
    </location>
</feature>
<dbReference type="PROSITE" id="PS51212">
    <property type="entry name" value="WSC"/>
    <property type="match status" value="1"/>
</dbReference>
<evidence type="ECO:0000256" key="12">
    <source>
        <dbReference type="ARBA" id="ARBA00023273"/>
    </source>
</evidence>
<dbReference type="InterPro" id="IPR001024">
    <property type="entry name" value="PLAT/LH2_dom"/>
</dbReference>
<feature type="transmembrane region" description="Helical" evidence="15">
    <location>
        <begin position="3293"/>
        <end position="3314"/>
    </location>
</feature>
<feature type="transmembrane region" description="Helical" evidence="15">
    <location>
        <begin position="3465"/>
        <end position="3484"/>
    </location>
</feature>
<evidence type="ECO:0000256" key="7">
    <source>
        <dbReference type="ARBA" id="ARBA00022729"/>
    </source>
</evidence>
<comment type="caution">
    <text evidence="13">Lacks conserved residue(s) required for the propagation of feature annotation.</text>
</comment>
<organism evidence="20 21">
    <name type="scientific">Oreochromis niloticus</name>
    <name type="common">Nile tilapia</name>
    <name type="synonym">Tilapia nilotica</name>
    <dbReference type="NCBI Taxonomy" id="8128"/>
    <lineage>
        <taxon>Eukaryota</taxon>
        <taxon>Metazoa</taxon>
        <taxon>Chordata</taxon>
        <taxon>Craniata</taxon>
        <taxon>Vertebrata</taxon>
        <taxon>Euteleostomi</taxon>
        <taxon>Actinopterygii</taxon>
        <taxon>Neopterygii</taxon>
        <taxon>Teleostei</taxon>
        <taxon>Neoteleostei</taxon>
        <taxon>Acanthomorphata</taxon>
        <taxon>Ovalentaria</taxon>
        <taxon>Cichlomorphae</taxon>
        <taxon>Cichliformes</taxon>
        <taxon>Cichlidae</taxon>
        <taxon>African cichlids</taxon>
        <taxon>Pseudocrenilabrinae</taxon>
        <taxon>Oreochromini</taxon>
        <taxon>Oreochromis</taxon>
    </lineage>
</organism>
<feature type="domain" description="REJ" evidence="18">
    <location>
        <begin position="1719"/>
        <end position="2423"/>
    </location>
</feature>
<keyword evidence="7" id="KW-0732">Signal</keyword>
<evidence type="ECO:0000256" key="6">
    <source>
        <dbReference type="ARBA" id="ARBA00022692"/>
    </source>
</evidence>
<keyword evidence="12" id="KW-0966">Cell projection</keyword>
<evidence type="ECO:0000256" key="11">
    <source>
        <dbReference type="ARBA" id="ARBA00023136"/>
    </source>
</evidence>
<dbReference type="PROSITE" id="PS50095">
    <property type="entry name" value="PLAT"/>
    <property type="match status" value="1"/>
</dbReference>
<dbReference type="SUPFAM" id="SSF49299">
    <property type="entry name" value="PKD domain"/>
    <property type="match status" value="10"/>
</dbReference>
<evidence type="ECO:0000259" key="18">
    <source>
        <dbReference type="PROSITE" id="PS51111"/>
    </source>
</evidence>
<dbReference type="FunFam" id="2.60.40.10:FF:002088">
    <property type="entry name" value="Polycystic kidney disease 1a"/>
    <property type="match status" value="1"/>
</dbReference>
<dbReference type="Pfam" id="PF20519">
    <property type="entry name" value="Polycystin_dom"/>
    <property type="match status" value="1"/>
</dbReference>
<dbReference type="InterPro" id="IPR035986">
    <property type="entry name" value="PKD_dom_sf"/>
</dbReference>
<dbReference type="GO" id="GO:0006816">
    <property type="term" value="P:calcium ion transport"/>
    <property type="evidence" value="ECO:0007669"/>
    <property type="project" value="TreeGrafter"/>
</dbReference>
<evidence type="ECO:0000256" key="5">
    <source>
        <dbReference type="ARBA" id="ARBA00022614"/>
    </source>
</evidence>
<evidence type="ECO:0000256" key="10">
    <source>
        <dbReference type="ARBA" id="ARBA00023069"/>
    </source>
</evidence>
<reference evidence="20" key="2">
    <citation type="submission" date="2025-08" db="UniProtKB">
        <authorList>
            <consortium name="Ensembl"/>
        </authorList>
    </citation>
    <scope>IDENTIFICATION</scope>
</reference>
<evidence type="ECO:0000256" key="8">
    <source>
        <dbReference type="ARBA" id="ARBA00022737"/>
    </source>
</evidence>
<comment type="similarity">
    <text evidence="3">Belongs to the polycystin family.</text>
</comment>
<dbReference type="SMART" id="SM00089">
    <property type="entry name" value="PKD"/>
    <property type="match status" value="12"/>
</dbReference>
<dbReference type="InterPro" id="IPR036392">
    <property type="entry name" value="PLAT/LH2_dom_sf"/>
</dbReference>
<dbReference type="PROSITE" id="PS50093">
    <property type="entry name" value="PKD"/>
    <property type="match status" value="8"/>
</dbReference>
<dbReference type="InterPro" id="IPR032675">
    <property type="entry name" value="LRR_dom_sf"/>
</dbReference>
<dbReference type="Gene3D" id="3.80.10.10">
    <property type="entry name" value="Ribonuclease Inhibitor"/>
    <property type="match status" value="1"/>
</dbReference>
<dbReference type="Proteomes" id="UP000005207">
    <property type="component" value="Linkage group LG6"/>
</dbReference>
<dbReference type="PRINTS" id="PR00500">
    <property type="entry name" value="POLYCYSTIN1"/>
</dbReference>
<dbReference type="InterPro" id="IPR006228">
    <property type="entry name" value="Polycystin_cat"/>
</dbReference>
<feature type="compositionally biased region" description="Basic and acidic residues" evidence="14">
    <location>
        <begin position="3693"/>
        <end position="3713"/>
    </location>
</feature>